<evidence type="ECO:0000259" key="2">
    <source>
        <dbReference type="Pfam" id="PF24476"/>
    </source>
</evidence>
<reference evidence="3 4" key="1">
    <citation type="journal article" date="2021" name="Nat. Commun.">
        <title>Genetic determinants of endophytism in the Arabidopsis root mycobiome.</title>
        <authorList>
            <person name="Mesny F."/>
            <person name="Miyauchi S."/>
            <person name="Thiergart T."/>
            <person name="Pickel B."/>
            <person name="Atanasova L."/>
            <person name="Karlsson M."/>
            <person name="Huettel B."/>
            <person name="Barry K.W."/>
            <person name="Haridas S."/>
            <person name="Chen C."/>
            <person name="Bauer D."/>
            <person name="Andreopoulos W."/>
            <person name="Pangilinan J."/>
            <person name="LaButti K."/>
            <person name="Riley R."/>
            <person name="Lipzen A."/>
            <person name="Clum A."/>
            <person name="Drula E."/>
            <person name="Henrissat B."/>
            <person name="Kohler A."/>
            <person name="Grigoriev I.V."/>
            <person name="Martin F.M."/>
            <person name="Hacquard S."/>
        </authorList>
    </citation>
    <scope>NUCLEOTIDE SEQUENCE [LARGE SCALE GENOMIC DNA]</scope>
    <source>
        <strain evidence="3 4">MPI-CAGE-CH-0241</strain>
    </source>
</reference>
<evidence type="ECO:0008006" key="5">
    <source>
        <dbReference type="Google" id="ProtNLM"/>
    </source>
</evidence>
<feature type="domain" description="Prion-inhibition and propagation HeLo" evidence="1">
    <location>
        <begin position="5"/>
        <end position="234"/>
    </location>
</feature>
<dbReference type="Pfam" id="PF14479">
    <property type="entry name" value="HeLo"/>
    <property type="match status" value="1"/>
</dbReference>
<evidence type="ECO:0000313" key="3">
    <source>
        <dbReference type="EMBL" id="KAH6871022.1"/>
    </source>
</evidence>
<gene>
    <name evidence="3" type="ORF">B0T10DRAFT_500854</name>
</gene>
<sequence length="629" mass="70031">MSEVGIATGVISLIEKSFAAYRAVAAAKEFGSNAAQQVMMLRFEAFRYGEWAQDNKNIAAIFQVAEADLAARPDRLAVGLVGEGKPISPATALHEALCDAVTQVIDILASVDEILAKYGRAFATLEQPDLERSGAGASALVVDDRNTTSMGKSQRRYGDLKEALQSKTSFPRRVKYGIQTWNDADKETLKGLIERFKYWNDNLYELAPPSRSRLVELKLSSQIVAAASTQEELQSIQTAASESNYESVSRSAILKKKVNEGVGQGSELHYEYVQLDAKVAQKRRVITNYYPNGLYLPSTLPGLADAAPQRAMVEWYYYDTKWNDRQVAIANRRVENLASVFSVPMKPDNMPVLDCFGWIKHPAKNDRALVYKVPNSSGYDAESMQPPATLYEALSQNPSSTNRQPPTLAERFSLASALAVGFLELHTVDWLHKGFDSNSVLLFPLSETAIQYSKPFIASFDFARPDRPGEESLSMRPSKFDIYRHPELRAIKPSRESLKASASRMHDAYSLGLVLFEIGMWTPLETYLKPNLTPEGFRKRIQGYASRDLALYMGPRYNKAVQACLSGAYLEISQAISLGDGEDELEQEDESVERSALTEDHSRVHQLAYFYRHVVAELSGCQCGMADDR</sequence>
<dbReference type="OrthoDB" id="1911848at2759"/>
<dbReference type="Proteomes" id="UP000777438">
    <property type="component" value="Unassembled WGS sequence"/>
</dbReference>
<name>A0A9P9AK44_9HYPO</name>
<dbReference type="PANTHER" id="PTHR37542">
    <property type="entry name" value="HELO DOMAIN-CONTAINING PROTEIN-RELATED"/>
    <property type="match status" value="1"/>
</dbReference>
<organism evidence="3 4">
    <name type="scientific">Thelonectria olida</name>
    <dbReference type="NCBI Taxonomy" id="1576542"/>
    <lineage>
        <taxon>Eukaryota</taxon>
        <taxon>Fungi</taxon>
        <taxon>Dikarya</taxon>
        <taxon>Ascomycota</taxon>
        <taxon>Pezizomycotina</taxon>
        <taxon>Sordariomycetes</taxon>
        <taxon>Hypocreomycetidae</taxon>
        <taxon>Hypocreales</taxon>
        <taxon>Nectriaceae</taxon>
        <taxon>Thelonectria</taxon>
    </lineage>
</organism>
<dbReference type="SUPFAM" id="SSF56112">
    <property type="entry name" value="Protein kinase-like (PK-like)"/>
    <property type="match status" value="1"/>
</dbReference>
<dbReference type="Gene3D" id="1.10.510.10">
    <property type="entry name" value="Transferase(Phosphotransferase) domain 1"/>
    <property type="match status" value="1"/>
</dbReference>
<dbReference type="InterPro" id="IPR038305">
    <property type="entry name" value="HeLo_sf"/>
</dbReference>
<dbReference type="InterPro" id="IPR011009">
    <property type="entry name" value="Kinase-like_dom_sf"/>
</dbReference>
<evidence type="ECO:0000313" key="4">
    <source>
        <dbReference type="Proteomes" id="UP000777438"/>
    </source>
</evidence>
<accession>A0A9P9AK44</accession>
<protein>
    <recommendedName>
        <fullName evidence="5">Protein kinase domain-containing protein</fullName>
    </recommendedName>
</protein>
<proteinExistence type="predicted"/>
<dbReference type="EMBL" id="JAGPYM010000060">
    <property type="protein sequence ID" value="KAH6871022.1"/>
    <property type="molecule type" value="Genomic_DNA"/>
</dbReference>
<dbReference type="PANTHER" id="PTHR37542:SF3">
    <property type="entry name" value="PRION-INHIBITION AND PROPAGATION HELO DOMAIN-CONTAINING PROTEIN"/>
    <property type="match status" value="1"/>
</dbReference>
<dbReference type="InterPro" id="IPR056002">
    <property type="entry name" value="DUF7580"/>
</dbReference>
<evidence type="ECO:0000259" key="1">
    <source>
        <dbReference type="Pfam" id="PF14479"/>
    </source>
</evidence>
<dbReference type="AlphaFoldDB" id="A0A9P9AK44"/>
<dbReference type="Gene3D" id="1.20.120.1020">
    <property type="entry name" value="Prion-inhibition and propagation, HeLo domain"/>
    <property type="match status" value="1"/>
</dbReference>
<dbReference type="Pfam" id="PF24476">
    <property type="entry name" value="DUF7580"/>
    <property type="match status" value="1"/>
</dbReference>
<keyword evidence="4" id="KW-1185">Reference proteome</keyword>
<dbReference type="InterPro" id="IPR029498">
    <property type="entry name" value="HeLo_dom"/>
</dbReference>
<feature type="domain" description="DUF7580" evidence="2">
    <location>
        <begin position="377"/>
        <end position="565"/>
    </location>
</feature>
<comment type="caution">
    <text evidence="3">The sequence shown here is derived from an EMBL/GenBank/DDBJ whole genome shotgun (WGS) entry which is preliminary data.</text>
</comment>